<dbReference type="SUPFAM" id="SSF48264">
    <property type="entry name" value="Cytochrome P450"/>
    <property type="match status" value="1"/>
</dbReference>
<name>A0ABN2F1U0_9ACTN</name>
<keyword evidence="2" id="KW-0479">Metal-binding</keyword>
<proteinExistence type="inferred from homology"/>
<reference evidence="4" key="1">
    <citation type="journal article" date="2019" name="Int. J. Syst. Evol. Microbiol.">
        <title>The Global Catalogue of Microorganisms (GCM) 10K type strain sequencing project: providing services to taxonomists for standard genome sequencing and annotation.</title>
        <authorList>
            <consortium name="The Broad Institute Genomics Platform"/>
            <consortium name="The Broad Institute Genome Sequencing Center for Infectious Disease"/>
            <person name="Wu L."/>
            <person name="Ma J."/>
        </authorList>
    </citation>
    <scope>NUCLEOTIDE SEQUENCE [LARGE SCALE GENOMIC DNA]</scope>
    <source>
        <strain evidence="4">JCM 13929</strain>
    </source>
</reference>
<dbReference type="PANTHER" id="PTHR46696">
    <property type="entry name" value="P450, PUTATIVE (EUROFUNG)-RELATED"/>
    <property type="match status" value="1"/>
</dbReference>
<dbReference type="InterPro" id="IPR036396">
    <property type="entry name" value="Cyt_P450_sf"/>
</dbReference>
<accession>A0ABN2F1U0</accession>
<sequence length="410" mass="44162">MTTHNDDLTLVGTAEFKADAHARYAALRAQGPIHRVRSADGTTSWLVVDYELGRETLAHPQLSKNPEPFAEQLRASGRHILLAGSGFGGNMLMADPPEHTRLRRLVSKAFTPAAIERLAPRVEQLAHELIDAIAPAGTADLVAAFTGPLPMAVICDLLGVPEQHRDNLQRWTRRGMGNPSTAQREALLALNTYLQELLDAKRAAHADDLLSHLIGVHDDDHGRLSTTELLGTAVILVVAGHETTVNLLGNAIAALLDHPAQAAHLRANPHDLPGAVEEFLRFDSPVELTPARFATEDLLLGGHRIRRGETVTVALTSASRAAGPAETADRLDVTRPDARHLAFGHGIHYCLGAPLARLEGAVALRVLLNRLPDLAWADPPAQRHWLPAGITRGPVTLPVRFTPAGVTALR</sequence>
<dbReference type="PANTHER" id="PTHR46696:SF1">
    <property type="entry name" value="CYTOCHROME P450 YJIB-RELATED"/>
    <property type="match status" value="1"/>
</dbReference>
<dbReference type="InterPro" id="IPR002397">
    <property type="entry name" value="Cyt_P450_B"/>
</dbReference>
<evidence type="ECO:0000313" key="4">
    <source>
        <dbReference type="Proteomes" id="UP001500064"/>
    </source>
</evidence>
<dbReference type="EMBL" id="BAAAMU010000013">
    <property type="protein sequence ID" value="GAA1626595.1"/>
    <property type="molecule type" value="Genomic_DNA"/>
</dbReference>
<dbReference type="Pfam" id="PF00067">
    <property type="entry name" value="p450"/>
    <property type="match status" value="1"/>
</dbReference>
<keyword evidence="2" id="KW-0503">Monooxygenase</keyword>
<evidence type="ECO:0000313" key="3">
    <source>
        <dbReference type="EMBL" id="GAA1626595.1"/>
    </source>
</evidence>
<keyword evidence="2" id="KW-0349">Heme</keyword>
<dbReference type="InterPro" id="IPR001128">
    <property type="entry name" value="Cyt_P450"/>
</dbReference>
<dbReference type="PRINTS" id="PR00359">
    <property type="entry name" value="BP450"/>
</dbReference>
<organism evidence="3 4">
    <name type="scientific">Nonomuraea maheshkhaliensis</name>
    <dbReference type="NCBI Taxonomy" id="419590"/>
    <lineage>
        <taxon>Bacteria</taxon>
        <taxon>Bacillati</taxon>
        <taxon>Actinomycetota</taxon>
        <taxon>Actinomycetes</taxon>
        <taxon>Streptosporangiales</taxon>
        <taxon>Streptosporangiaceae</taxon>
        <taxon>Nonomuraea</taxon>
    </lineage>
</organism>
<dbReference type="RefSeq" id="WP_346104080.1">
    <property type="nucleotide sequence ID" value="NZ_BAAAMU010000013.1"/>
</dbReference>
<keyword evidence="2" id="KW-0408">Iron</keyword>
<dbReference type="Gene3D" id="1.10.630.10">
    <property type="entry name" value="Cytochrome P450"/>
    <property type="match status" value="1"/>
</dbReference>
<gene>
    <name evidence="3" type="ORF">GCM10009733_024160</name>
</gene>
<dbReference type="InterPro" id="IPR017972">
    <property type="entry name" value="Cyt_P450_CS"/>
</dbReference>
<evidence type="ECO:0000256" key="1">
    <source>
        <dbReference type="ARBA" id="ARBA00010617"/>
    </source>
</evidence>
<keyword evidence="2" id="KW-0560">Oxidoreductase</keyword>
<dbReference type="CDD" id="cd11029">
    <property type="entry name" value="CYP107-like"/>
    <property type="match status" value="1"/>
</dbReference>
<comment type="similarity">
    <text evidence="1 2">Belongs to the cytochrome P450 family.</text>
</comment>
<comment type="caution">
    <text evidence="3">The sequence shown here is derived from an EMBL/GenBank/DDBJ whole genome shotgun (WGS) entry which is preliminary data.</text>
</comment>
<dbReference type="PROSITE" id="PS00086">
    <property type="entry name" value="CYTOCHROME_P450"/>
    <property type="match status" value="1"/>
</dbReference>
<dbReference type="Proteomes" id="UP001500064">
    <property type="component" value="Unassembled WGS sequence"/>
</dbReference>
<evidence type="ECO:0000256" key="2">
    <source>
        <dbReference type="RuleBase" id="RU000461"/>
    </source>
</evidence>
<keyword evidence="4" id="KW-1185">Reference proteome</keyword>
<protein>
    <submittedName>
        <fullName evidence="3">Cytochrome P450</fullName>
    </submittedName>
</protein>